<feature type="compositionally biased region" description="Polar residues" evidence="2">
    <location>
        <begin position="1"/>
        <end position="12"/>
    </location>
</feature>
<feature type="coiled-coil region" evidence="1">
    <location>
        <begin position="160"/>
        <end position="293"/>
    </location>
</feature>
<evidence type="ECO:0000256" key="1">
    <source>
        <dbReference type="SAM" id="Coils"/>
    </source>
</evidence>
<organism evidence="3 4">
    <name type="scientific">Panagrellus redivivus</name>
    <name type="common">Microworm</name>
    <dbReference type="NCBI Taxonomy" id="6233"/>
    <lineage>
        <taxon>Eukaryota</taxon>
        <taxon>Metazoa</taxon>
        <taxon>Ecdysozoa</taxon>
        <taxon>Nematoda</taxon>
        <taxon>Chromadorea</taxon>
        <taxon>Rhabditida</taxon>
        <taxon>Tylenchina</taxon>
        <taxon>Panagrolaimomorpha</taxon>
        <taxon>Panagrolaimoidea</taxon>
        <taxon>Panagrolaimidae</taxon>
        <taxon>Panagrellus</taxon>
    </lineage>
</organism>
<reference evidence="3" key="1">
    <citation type="journal article" date="2013" name="Genetics">
        <title>The draft genome and transcriptome of Panagrellus redivivus are shaped by the harsh demands of a free-living lifestyle.</title>
        <authorList>
            <person name="Srinivasan J."/>
            <person name="Dillman A.R."/>
            <person name="Macchietto M.G."/>
            <person name="Heikkinen L."/>
            <person name="Lakso M."/>
            <person name="Fracchia K.M."/>
            <person name="Antoshechkin I."/>
            <person name="Mortazavi A."/>
            <person name="Wong G."/>
            <person name="Sternberg P.W."/>
        </authorList>
    </citation>
    <scope>NUCLEOTIDE SEQUENCE [LARGE SCALE GENOMIC DNA]</scope>
    <source>
        <strain evidence="3">MT8872</strain>
    </source>
</reference>
<feature type="coiled-coil region" evidence="1">
    <location>
        <begin position="337"/>
        <end position="371"/>
    </location>
</feature>
<dbReference type="AlphaFoldDB" id="A0A7E4W7W5"/>
<evidence type="ECO:0000313" key="3">
    <source>
        <dbReference type="Proteomes" id="UP000492821"/>
    </source>
</evidence>
<sequence length="450" mass="50946">MSSARGNSNVSEAMTRIPAVMPKTPELLSRNRNPSMIAPSVLEEANKSRRSVHFNEDIDVREISIPSISSISTSAAINASSFESFGNGPIPFPPAQESQSRLDLPSLSELQNTNQNQQQGFDSGNALPEQSSEQINNQQSTKQPFQTLFAQNESSKIAMEDFINQVVANAEAEKKQYREKMQQMESTIHNLQMDRDRENLGRLNAETNVENLKDELFLMGEELQDTKEQFYQFRNFASKHGVKDDDFVKSEEAEVNETSVNKEVENNEKDRYIDELLNEIHHLRDSISEYERTQLETSVIFPAPLSASKNISEAIEATLGPIRADYQAKCDQFIVEKVQLQTQLNEAVDRYRRMKEVLTQIRSQRNELRNKLKSGLRTGIQANGNGDAKPCKDGDYIDAGAQSCNCDAFRKLREIEIRSLIINHMINGRIGETIGLNVALIEEQVRSRLR</sequence>
<name>A0A7E4W7W5_PANRE</name>
<evidence type="ECO:0000313" key="4">
    <source>
        <dbReference type="WBParaSite" id="Pan_g7685.t1"/>
    </source>
</evidence>
<reference evidence="4" key="2">
    <citation type="submission" date="2020-10" db="UniProtKB">
        <authorList>
            <consortium name="WormBaseParasite"/>
        </authorList>
    </citation>
    <scope>IDENTIFICATION</scope>
</reference>
<feature type="region of interest" description="Disordered" evidence="2">
    <location>
        <begin position="1"/>
        <end position="49"/>
    </location>
</feature>
<dbReference type="Proteomes" id="UP000492821">
    <property type="component" value="Unassembled WGS sequence"/>
</dbReference>
<feature type="compositionally biased region" description="Low complexity" evidence="2">
    <location>
        <begin position="129"/>
        <end position="140"/>
    </location>
</feature>
<keyword evidence="1" id="KW-0175">Coiled coil</keyword>
<feature type="region of interest" description="Disordered" evidence="2">
    <location>
        <begin position="115"/>
        <end position="141"/>
    </location>
</feature>
<accession>A0A7E4W7W5</accession>
<protein>
    <submittedName>
        <fullName evidence="4">Uncharacterized protein</fullName>
    </submittedName>
</protein>
<dbReference type="WBParaSite" id="Pan_g7685.t1">
    <property type="protein sequence ID" value="Pan_g7685.t1"/>
    <property type="gene ID" value="Pan_g7685"/>
</dbReference>
<keyword evidence="3" id="KW-1185">Reference proteome</keyword>
<evidence type="ECO:0000256" key="2">
    <source>
        <dbReference type="SAM" id="MobiDB-lite"/>
    </source>
</evidence>
<proteinExistence type="predicted"/>